<reference evidence="2" key="1">
    <citation type="submission" date="2022-09" db="EMBL/GenBank/DDBJ databases">
        <title>Rhodovastum sp. nov. RN2-1 isolated from soil in Seongnam, South Korea.</title>
        <authorList>
            <person name="Le N.T."/>
        </authorList>
    </citation>
    <scope>NUCLEOTIDE SEQUENCE</scope>
    <source>
        <strain evidence="2">RN2-1</strain>
    </source>
</reference>
<reference evidence="2" key="2">
    <citation type="submission" date="2022-10" db="EMBL/GenBank/DDBJ databases">
        <authorList>
            <person name="Trinh H.N."/>
        </authorList>
    </citation>
    <scope>NUCLEOTIDE SEQUENCE</scope>
    <source>
        <strain evidence="2">RN2-1</strain>
    </source>
</reference>
<dbReference type="PANTHER" id="PTHR46211:SF14">
    <property type="entry name" value="GLYCEROPHOSPHODIESTER PHOSPHODIESTERASE"/>
    <property type="match status" value="1"/>
</dbReference>
<keyword evidence="3" id="KW-1185">Reference proteome</keyword>
<dbReference type="Gene3D" id="3.20.20.190">
    <property type="entry name" value="Phosphatidylinositol (PI) phosphodiesterase"/>
    <property type="match status" value="1"/>
</dbReference>
<accession>A0AA42CGX9</accession>
<organism evidence="2 3">
    <name type="scientific">Limobrevibacterium gyesilva</name>
    <dbReference type="NCBI Taxonomy" id="2991712"/>
    <lineage>
        <taxon>Bacteria</taxon>
        <taxon>Pseudomonadati</taxon>
        <taxon>Pseudomonadota</taxon>
        <taxon>Alphaproteobacteria</taxon>
        <taxon>Acetobacterales</taxon>
        <taxon>Acetobacteraceae</taxon>
        <taxon>Limobrevibacterium</taxon>
    </lineage>
</organism>
<dbReference type="EMBL" id="JAPDNT010000003">
    <property type="protein sequence ID" value="MCW3474422.1"/>
    <property type="molecule type" value="Genomic_DNA"/>
</dbReference>
<dbReference type="AlphaFoldDB" id="A0AA42CGX9"/>
<comment type="caution">
    <text evidence="2">The sequence shown here is derived from an EMBL/GenBank/DDBJ whole genome shotgun (WGS) entry which is preliminary data.</text>
</comment>
<evidence type="ECO:0000313" key="2">
    <source>
        <dbReference type="EMBL" id="MCW3474422.1"/>
    </source>
</evidence>
<name>A0AA42CGX9_9PROT</name>
<protein>
    <submittedName>
        <fullName evidence="2">Glycerophosphodiester phosphodiesterase</fullName>
    </submittedName>
</protein>
<sequence>MTRIFELQGHRGARGLFPENTLEGFEGAIAIGVDTIELDVAVTADGVAVVTHDPVLNPDITRGPDGAWLDNTGPAIRALTLAQLRRYDVGRLRPGSRYAGLYPDQAPRDGARIPTLAEVFALTRAAGVRIDAEVKTLPDRPDLTVPPADMADIIVATAEAAGALPRLVVRSFDWRGLRHLRRRRPEIPLVWLTSAETVAHAALWWDGPTPAAFGGSVPAAVAAEAGSATAWTPAWAPEYRTLVQDQIAEAHQLGLRVIPWTVNAAADMARLIAWKADGLCTDRPDVARAALAAIARP</sequence>
<dbReference type="RefSeq" id="WP_264713050.1">
    <property type="nucleotide sequence ID" value="NZ_JAPDNT010000003.1"/>
</dbReference>
<dbReference type="Proteomes" id="UP001165679">
    <property type="component" value="Unassembled WGS sequence"/>
</dbReference>
<dbReference type="InterPro" id="IPR017946">
    <property type="entry name" value="PLC-like_Pdiesterase_TIM-brl"/>
</dbReference>
<evidence type="ECO:0000259" key="1">
    <source>
        <dbReference type="PROSITE" id="PS51704"/>
    </source>
</evidence>
<dbReference type="Pfam" id="PF03009">
    <property type="entry name" value="GDPD"/>
    <property type="match status" value="1"/>
</dbReference>
<evidence type="ECO:0000313" key="3">
    <source>
        <dbReference type="Proteomes" id="UP001165679"/>
    </source>
</evidence>
<dbReference type="CDD" id="cd08567">
    <property type="entry name" value="GDPD_SpGDE_like"/>
    <property type="match status" value="1"/>
</dbReference>
<dbReference type="PROSITE" id="PS51704">
    <property type="entry name" value="GP_PDE"/>
    <property type="match status" value="1"/>
</dbReference>
<dbReference type="GO" id="GO:0006629">
    <property type="term" value="P:lipid metabolic process"/>
    <property type="evidence" value="ECO:0007669"/>
    <property type="project" value="InterPro"/>
</dbReference>
<proteinExistence type="predicted"/>
<dbReference type="SUPFAM" id="SSF51695">
    <property type="entry name" value="PLC-like phosphodiesterases"/>
    <property type="match status" value="1"/>
</dbReference>
<dbReference type="GO" id="GO:0008081">
    <property type="term" value="F:phosphoric diester hydrolase activity"/>
    <property type="evidence" value="ECO:0007669"/>
    <property type="project" value="InterPro"/>
</dbReference>
<dbReference type="PANTHER" id="PTHR46211">
    <property type="entry name" value="GLYCEROPHOSPHORYL DIESTER PHOSPHODIESTERASE"/>
    <property type="match status" value="1"/>
</dbReference>
<dbReference type="InterPro" id="IPR030395">
    <property type="entry name" value="GP_PDE_dom"/>
</dbReference>
<gene>
    <name evidence="2" type="ORF">OL599_07485</name>
</gene>
<feature type="domain" description="GP-PDE" evidence="1">
    <location>
        <begin position="5"/>
        <end position="291"/>
    </location>
</feature>